<keyword evidence="1 6" id="KW-0597">Phosphoprotein</keyword>
<keyword evidence="5" id="KW-0804">Transcription</keyword>
<dbReference type="InterPro" id="IPR036388">
    <property type="entry name" value="WH-like_DNA-bd_sf"/>
</dbReference>
<dbReference type="InterPro" id="IPR001789">
    <property type="entry name" value="Sig_transdc_resp-reg_receiver"/>
</dbReference>
<evidence type="ECO:0000313" key="10">
    <source>
        <dbReference type="EMBL" id="MEQ4485748.1"/>
    </source>
</evidence>
<reference evidence="10 11" key="1">
    <citation type="journal article" date="2023" name="Genome Announc.">
        <title>Pan-Genome Analyses of the Genus Cohnella and Proposal of the Novel Species Cohnella silvisoli sp. nov., Isolated from Forest Soil.</title>
        <authorList>
            <person name="Wang C."/>
            <person name="Mao L."/>
            <person name="Bao G."/>
            <person name="Zhu H."/>
        </authorList>
    </citation>
    <scope>NUCLEOTIDE SEQUENCE [LARGE SCALE GENOMIC DNA]</scope>
    <source>
        <strain evidence="10 11">NL03-T5-1</strain>
    </source>
</reference>
<evidence type="ECO:0000256" key="6">
    <source>
        <dbReference type="PROSITE-ProRule" id="PRU00169"/>
    </source>
</evidence>
<protein>
    <submittedName>
        <fullName evidence="10">Response regulator transcription factor</fullName>
    </submittedName>
</protein>
<dbReference type="Gene3D" id="3.40.50.2300">
    <property type="match status" value="1"/>
</dbReference>
<evidence type="ECO:0000256" key="5">
    <source>
        <dbReference type="ARBA" id="ARBA00023163"/>
    </source>
</evidence>
<dbReference type="Gene3D" id="6.10.250.690">
    <property type="match status" value="1"/>
</dbReference>
<dbReference type="InterPro" id="IPR039420">
    <property type="entry name" value="WalR-like"/>
</dbReference>
<evidence type="ECO:0000256" key="2">
    <source>
        <dbReference type="ARBA" id="ARBA00023012"/>
    </source>
</evidence>
<evidence type="ECO:0000256" key="7">
    <source>
        <dbReference type="PROSITE-ProRule" id="PRU01091"/>
    </source>
</evidence>
<dbReference type="EMBL" id="JASKHM010000017">
    <property type="protein sequence ID" value="MEQ4485748.1"/>
    <property type="molecule type" value="Genomic_DNA"/>
</dbReference>
<dbReference type="PROSITE" id="PS51755">
    <property type="entry name" value="OMPR_PHOB"/>
    <property type="match status" value="1"/>
</dbReference>
<feature type="domain" description="Response regulatory" evidence="8">
    <location>
        <begin position="6"/>
        <end position="119"/>
    </location>
</feature>
<gene>
    <name evidence="10" type="ORF">QJS35_25535</name>
</gene>
<comment type="caution">
    <text evidence="10">The sequence shown here is derived from an EMBL/GenBank/DDBJ whole genome shotgun (WGS) entry which is preliminary data.</text>
</comment>
<keyword evidence="4 7" id="KW-0238">DNA-binding</keyword>
<organism evidence="10 11">
    <name type="scientific">Cohnella silvisoli</name>
    <dbReference type="NCBI Taxonomy" id="2873699"/>
    <lineage>
        <taxon>Bacteria</taxon>
        <taxon>Bacillati</taxon>
        <taxon>Bacillota</taxon>
        <taxon>Bacilli</taxon>
        <taxon>Bacillales</taxon>
        <taxon>Paenibacillaceae</taxon>
        <taxon>Cohnella</taxon>
    </lineage>
</organism>
<proteinExistence type="predicted"/>
<feature type="modified residue" description="4-aspartylphosphate" evidence="6">
    <location>
        <position position="55"/>
    </location>
</feature>
<evidence type="ECO:0000256" key="4">
    <source>
        <dbReference type="ARBA" id="ARBA00023125"/>
    </source>
</evidence>
<dbReference type="SMART" id="SM00862">
    <property type="entry name" value="Trans_reg_C"/>
    <property type="match status" value="1"/>
</dbReference>
<dbReference type="RefSeq" id="WP_232188785.1">
    <property type="nucleotide sequence ID" value="NZ_JAIOAP010000016.1"/>
</dbReference>
<keyword evidence="11" id="KW-1185">Reference proteome</keyword>
<name>A0ABV1L0F5_9BACL</name>
<dbReference type="InterPro" id="IPR001867">
    <property type="entry name" value="OmpR/PhoB-type_DNA-bd"/>
</dbReference>
<keyword evidence="2" id="KW-0902">Two-component regulatory system</keyword>
<dbReference type="SMART" id="SM00448">
    <property type="entry name" value="REC"/>
    <property type="match status" value="1"/>
</dbReference>
<dbReference type="InterPro" id="IPR016032">
    <property type="entry name" value="Sig_transdc_resp-reg_C-effctor"/>
</dbReference>
<dbReference type="Pfam" id="PF00486">
    <property type="entry name" value="Trans_reg_C"/>
    <property type="match status" value="1"/>
</dbReference>
<evidence type="ECO:0000256" key="3">
    <source>
        <dbReference type="ARBA" id="ARBA00023015"/>
    </source>
</evidence>
<dbReference type="CDD" id="cd00383">
    <property type="entry name" value="trans_reg_C"/>
    <property type="match status" value="1"/>
</dbReference>
<dbReference type="Gene3D" id="1.10.10.10">
    <property type="entry name" value="Winged helix-like DNA-binding domain superfamily/Winged helix DNA-binding domain"/>
    <property type="match status" value="1"/>
</dbReference>
<accession>A0ABV1L0F5</accession>
<dbReference type="Pfam" id="PF00072">
    <property type="entry name" value="Response_reg"/>
    <property type="match status" value="1"/>
</dbReference>
<dbReference type="SUPFAM" id="SSF52172">
    <property type="entry name" value="CheY-like"/>
    <property type="match status" value="1"/>
</dbReference>
<feature type="DNA-binding region" description="OmpR/PhoB-type" evidence="7">
    <location>
        <begin position="123"/>
        <end position="224"/>
    </location>
</feature>
<feature type="domain" description="OmpR/PhoB-type" evidence="9">
    <location>
        <begin position="123"/>
        <end position="224"/>
    </location>
</feature>
<keyword evidence="3" id="KW-0805">Transcription regulation</keyword>
<dbReference type="SUPFAM" id="SSF46894">
    <property type="entry name" value="C-terminal effector domain of the bipartite response regulators"/>
    <property type="match status" value="1"/>
</dbReference>
<dbReference type="Proteomes" id="UP001493487">
    <property type="component" value="Unassembled WGS sequence"/>
</dbReference>
<dbReference type="PROSITE" id="PS50110">
    <property type="entry name" value="RESPONSE_REGULATORY"/>
    <property type="match status" value="1"/>
</dbReference>
<evidence type="ECO:0000313" key="11">
    <source>
        <dbReference type="Proteomes" id="UP001493487"/>
    </source>
</evidence>
<dbReference type="PANTHER" id="PTHR48111:SF21">
    <property type="entry name" value="DNA-BINDING DUAL MASTER TRANSCRIPTIONAL REGULATOR RPAA"/>
    <property type="match status" value="1"/>
</dbReference>
<dbReference type="InterPro" id="IPR011006">
    <property type="entry name" value="CheY-like_superfamily"/>
</dbReference>
<evidence type="ECO:0000259" key="9">
    <source>
        <dbReference type="PROSITE" id="PS51755"/>
    </source>
</evidence>
<evidence type="ECO:0000256" key="1">
    <source>
        <dbReference type="ARBA" id="ARBA00022553"/>
    </source>
</evidence>
<evidence type="ECO:0000259" key="8">
    <source>
        <dbReference type="PROSITE" id="PS50110"/>
    </source>
</evidence>
<dbReference type="PANTHER" id="PTHR48111">
    <property type="entry name" value="REGULATOR OF RPOS"/>
    <property type="match status" value="1"/>
</dbReference>
<sequence length="227" mass="25800">MDKQGRILLVEDDEDIRELLTLYLSKQGFAVEAASSFRRASEALAERMPDLLLTDILLPDGFGTELARRIREQSNIPIVFISCKREAQDIIDGLELGADDYITKPFEPGVVVARVKAQLRRATTTPVWRDSWLNIDPVGCTVTAGGLPATLFAKEMQLLLWLASRENQVFGVEQLYEQVWGWEKDSNIRTVMVHISNLRKKIEPNPAFPRYIVTIRGFGYKFCWGPE</sequence>